<gene>
    <name evidence="2" type="ORF">MettiDRAFT_2947</name>
</gene>
<reference evidence="2 3" key="1">
    <citation type="submission" date="2013-08" db="EMBL/GenBank/DDBJ databases">
        <authorList>
            <consortium name="DOE Joint Genome Institute"/>
            <person name="Eisen J."/>
            <person name="Huntemann M."/>
            <person name="Han J."/>
            <person name="Chen A."/>
            <person name="Kyrpides N."/>
            <person name="Mavromatis K."/>
            <person name="Markowitz V."/>
            <person name="Palaniappan K."/>
            <person name="Ivanova N."/>
            <person name="Schaumberg A."/>
            <person name="Pati A."/>
            <person name="Liolios K."/>
            <person name="Nordberg H.P."/>
            <person name="Cantor M.N."/>
            <person name="Hua S.X."/>
            <person name="Woyke T."/>
        </authorList>
    </citation>
    <scope>NUCLEOTIDE SEQUENCE [LARGE SCALE GENOMIC DNA]</scope>
    <source>
        <strain evidence="2 3">DSM 2278</strain>
    </source>
</reference>
<dbReference type="EMBL" id="AZAJ01000001">
    <property type="protein sequence ID" value="ETA69446.1"/>
    <property type="molecule type" value="Genomic_DNA"/>
</dbReference>
<keyword evidence="3" id="KW-1185">Reference proteome</keyword>
<feature type="transmembrane region" description="Helical" evidence="1">
    <location>
        <begin position="38"/>
        <end position="57"/>
    </location>
</feature>
<organism evidence="2 3">
    <name type="scientific">Methanolobus tindarius DSM 2278</name>
    <dbReference type="NCBI Taxonomy" id="1090322"/>
    <lineage>
        <taxon>Archaea</taxon>
        <taxon>Methanobacteriati</taxon>
        <taxon>Methanobacteriota</taxon>
        <taxon>Stenosarchaea group</taxon>
        <taxon>Methanomicrobia</taxon>
        <taxon>Methanosarcinales</taxon>
        <taxon>Methanosarcinaceae</taxon>
        <taxon>Methanolobus</taxon>
    </lineage>
</organism>
<dbReference type="AlphaFoldDB" id="W9E1F4"/>
<sequence>MIYEYLFLFSLFLTIIIETSVLFLLIRFYFKIDDLSNSLLLFAGIFSSFSTIPYLWFLLPQFIDSYQNLALIGEISVFLVEAVIYYFVLKVTVQRALILSFTCNLVSFIVGLMVF</sequence>
<evidence type="ECO:0000313" key="2">
    <source>
        <dbReference type="EMBL" id="ETA69446.1"/>
    </source>
</evidence>
<dbReference type="STRING" id="1090322.MettiDRAFT_2947"/>
<comment type="caution">
    <text evidence="2">The sequence shown here is derived from an EMBL/GenBank/DDBJ whole genome shotgun (WGS) entry which is preliminary data.</text>
</comment>
<keyword evidence="1" id="KW-0812">Transmembrane</keyword>
<evidence type="ECO:0000313" key="3">
    <source>
        <dbReference type="Proteomes" id="UP000019483"/>
    </source>
</evidence>
<keyword evidence="1" id="KW-0472">Membrane</keyword>
<accession>W9E1F4</accession>
<dbReference type="Proteomes" id="UP000019483">
    <property type="component" value="Unassembled WGS sequence"/>
</dbReference>
<feature type="transmembrane region" description="Helical" evidence="1">
    <location>
        <begin position="69"/>
        <end position="89"/>
    </location>
</feature>
<protein>
    <submittedName>
        <fullName evidence="2">Uncharacterized protein</fullName>
    </submittedName>
</protein>
<proteinExistence type="predicted"/>
<feature type="transmembrane region" description="Helical" evidence="1">
    <location>
        <begin position="96"/>
        <end position="114"/>
    </location>
</feature>
<keyword evidence="1" id="KW-1133">Transmembrane helix</keyword>
<feature type="transmembrane region" description="Helical" evidence="1">
    <location>
        <begin position="6"/>
        <end position="26"/>
    </location>
</feature>
<evidence type="ECO:0000256" key="1">
    <source>
        <dbReference type="SAM" id="Phobius"/>
    </source>
</evidence>
<name>W9E1F4_METTI</name>